<accession>A0A423V6W3</accession>
<organism evidence="1 2">
    <name type="scientific">Streptomyces globisporus</name>
    <dbReference type="NCBI Taxonomy" id="1908"/>
    <lineage>
        <taxon>Bacteria</taxon>
        <taxon>Bacillati</taxon>
        <taxon>Actinomycetota</taxon>
        <taxon>Actinomycetes</taxon>
        <taxon>Kitasatosporales</taxon>
        <taxon>Streptomycetaceae</taxon>
        <taxon>Streptomyces</taxon>
    </lineage>
</organism>
<sequence length="135" mass="15009">MSGSDWARLLDDPLSIQSLYDEEPDLNQCDLFHVLADERGDSITLGFKTAHTPVRSRPEWEGKVYNSFTFYLVFSRVEQLSVQGWAAPACKTVSIRRDPDEKLSVAITSEEASLLFRARSVVLSAARVGLVSSSV</sequence>
<dbReference type="EMBL" id="QWFA01000003">
    <property type="protein sequence ID" value="ROV70346.1"/>
    <property type="molecule type" value="Genomic_DNA"/>
</dbReference>
<dbReference type="Pfam" id="PF15594">
    <property type="entry name" value="Imm50"/>
    <property type="match status" value="1"/>
</dbReference>
<gene>
    <name evidence="1" type="ORF">D3105_01260</name>
</gene>
<evidence type="ECO:0000313" key="1">
    <source>
        <dbReference type="EMBL" id="ROV70346.1"/>
    </source>
</evidence>
<protein>
    <recommendedName>
        <fullName evidence="3">Immunity protein 50</fullName>
    </recommendedName>
</protein>
<reference evidence="1 2" key="1">
    <citation type="submission" date="2018-08" db="EMBL/GenBank/DDBJ databases">
        <title>Streptomyces globisporus 1912-4Crt, whole genome shotgun sequence.</title>
        <authorList>
            <person name="Matselyukh B."/>
        </authorList>
    </citation>
    <scope>NUCLEOTIDE SEQUENCE [LARGE SCALE GENOMIC DNA]</scope>
    <source>
        <strain evidence="1 2">1912-4Crt</strain>
    </source>
</reference>
<evidence type="ECO:0000313" key="2">
    <source>
        <dbReference type="Proteomes" id="UP000285596"/>
    </source>
</evidence>
<dbReference type="RefSeq" id="WP_118899157.1">
    <property type="nucleotide sequence ID" value="NZ_QWFA01000003.1"/>
</dbReference>
<name>A0A423V6W3_STRGL</name>
<dbReference type="Proteomes" id="UP000285596">
    <property type="component" value="Unassembled WGS sequence"/>
</dbReference>
<dbReference type="AlphaFoldDB" id="A0A423V6W3"/>
<proteinExistence type="predicted"/>
<dbReference type="InterPro" id="IPR028957">
    <property type="entry name" value="Imm50"/>
</dbReference>
<evidence type="ECO:0008006" key="3">
    <source>
        <dbReference type="Google" id="ProtNLM"/>
    </source>
</evidence>
<comment type="caution">
    <text evidence="1">The sequence shown here is derived from an EMBL/GenBank/DDBJ whole genome shotgun (WGS) entry which is preliminary data.</text>
</comment>